<feature type="active site" description="Proton acceptor" evidence="15">
    <location>
        <position position="289"/>
    </location>
</feature>
<evidence type="ECO:0000256" key="15">
    <source>
        <dbReference type="PIRSR" id="PIRSR603187-1"/>
    </source>
</evidence>
<evidence type="ECO:0000256" key="9">
    <source>
        <dbReference type="ARBA" id="ARBA00022801"/>
    </source>
</evidence>
<dbReference type="GO" id="GO:0004623">
    <property type="term" value="F:phospholipase A2 activity"/>
    <property type="evidence" value="ECO:0007669"/>
    <property type="project" value="UniProtKB-EC"/>
</dbReference>
<dbReference type="GO" id="GO:0008970">
    <property type="term" value="F:phospholipase A1 activity"/>
    <property type="evidence" value="ECO:0007669"/>
    <property type="project" value="UniProtKB-EC"/>
</dbReference>
<keyword evidence="19" id="KW-1185">Reference proteome</keyword>
<dbReference type="InterPro" id="IPR003187">
    <property type="entry name" value="PLipase_A1"/>
</dbReference>
<comment type="function">
    <text evidence="17">Hydrolysis of phosphatidylcholine with phospholipase A2 (EC 3.1.1.4) and phospholipase A1 (EC 3.1.1.32) activities.</text>
</comment>
<feature type="binding site" description="in dimeric form" evidence="16">
    <location>
        <position position="299"/>
    </location>
    <ligand>
        <name>Ca(2+)</name>
        <dbReference type="ChEBI" id="CHEBI:29108"/>
        <label>1</label>
    </ligand>
</feature>
<keyword evidence="12 17" id="KW-0443">Lipid metabolism</keyword>
<evidence type="ECO:0000256" key="12">
    <source>
        <dbReference type="ARBA" id="ARBA00023098"/>
    </source>
</evidence>
<dbReference type="EC" id="3.1.1.32" evidence="17"/>
<keyword evidence="10 16" id="KW-0106">Calcium</keyword>
<dbReference type="RefSeq" id="WP_244173385.1">
    <property type="nucleotide sequence ID" value="NZ_FCOI02000010.1"/>
</dbReference>
<keyword evidence="7 16" id="KW-0479">Metal-binding</keyword>
<dbReference type="PRINTS" id="PR01486">
    <property type="entry name" value="PHPHLIPASEA1"/>
</dbReference>
<evidence type="ECO:0000256" key="11">
    <source>
        <dbReference type="ARBA" id="ARBA00022963"/>
    </source>
</evidence>
<evidence type="ECO:0000313" key="19">
    <source>
        <dbReference type="Proteomes" id="UP000054624"/>
    </source>
</evidence>
<evidence type="ECO:0000256" key="16">
    <source>
        <dbReference type="PIRSR" id="PIRSR603187-2"/>
    </source>
</evidence>
<dbReference type="EMBL" id="FCOI02000010">
    <property type="protein sequence ID" value="SAK63791.1"/>
    <property type="molecule type" value="Genomic_DNA"/>
</dbReference>
<dbReference type="InterPro" id="IPR036541">
    <property type="entry name" value="PLipase_A1_sf"/>
</dbReference>
<evidence type="ECO:0000256" key="8">
    <source>
        <dbReference type="ARBA" id="ARBA00022729"/>
    </source>
</evidence>
<dbReference type="GO" id="GO:0016042">
    <property type="term" value="P:lipid catabolic process"/>
    <property type="evidence" value="ECO:0007669"/>
    <property type="project" value="UniProtKB-KW"/>
</dbReference>
<comment type="catalytic activity">
    <reaction evidence="2 17">
        <text>a 1,2-diacyl-sn-glycero-3-phosphocholine + H2O = a 1-acyl-sn-glycero-3-phosphocholine + a fatty acid + H(+)</text>
        <dbReference type="Rhea" id="RHEA:15801"/>
        <dbReference type="ChEBI" id="CHEBI:15377"/>
        <dbReference type="ChEBI" id="CHEBI:15378"/>
        <dbReference type="ChEBI" id="CHEBI:28868"/>
        <dbReference type="ChEBI" id="CHEBI:57643"/>
        <dbReference type="ChEBI" id="CHEBI:58168"/>
        <dbReference type="EC" id="3.1.1.4"/>
    </reaction>
</comment>
<sequence length="426" mass="46990">MAHGPRSPSIEHSRRFSGCARTVTLLCAGLCASAAADATVAVVQPAREAAASQPLELTLLYTDDDAKTLTVDVPKQLIVNLTNGDLPPAPLTLERDPNVPDRLRLAPGQYRRVRFSAPWPDSARGTVKIDPVGFDASPMLVTINRSDTQTQVAAAEKREAQATTPGQLASATAAANAVSTPASSTDTLLSGRFSTFEPIYFADGKNGDNLAKFQFSFKYRLHLPDDPRSRGFLDNLYFGYTQTAIWNLSAESVPFRDISFQPQLFYYVEDTGWKSALFTRMGVAAGIGHESNGKSGDESRAINIAFVRPTWDFGDLNSNHLTLSPKFYYYLSRAGNEDIADYRGYVDFLVKYGSPDGWQLATTLRKGTKHWYGSVESQLTYPLAKLIGSAWGGYLFLSYFNGYGEDILDYNQRHHWIARIGYSIAR</sequence>
<dbReference type="PANTHER" id="PTHR40457">
    <property type="entry name" value="PHOSPHOLIPASE A1"/>
    <property type="match status" value="1"/>
</dbReference>
<evidence type="ECO:0000256" key="17">
    <source>
        <dbReference type="RuleBase" id="RU366027"/>
    </source>
</evidence>
<evidence type="ECO:0000256" key="3">
    <source>
        <dbReference type="ARBA" id="ARBA00010525"/>
    </source>
</evidence>
<evidence type="ECO:0000256" key="14">
    <source>
        <dbReference type="ARBA" id="ARBA00023237"/>
    </source>
</evidence>
<dbReference type="STRING" id="1777137.AWB76_03426"/>
<evidence type="ECO:0000256" key="10">
    <source>
        <dbReference type="ARBA" id="ARBA00022837"/>
    </source>
</evidence>
<evidence type="ECO:0000256" key="4">
    <source>
        <dbReference type="ARBA" id="ARBA00011702"/>
    </source>
</evidence>
<evidence type="ECO:0000256" key="5">
    <source>
        <dbReference type="ARBA" id="ARBA00022452"/>
    </source>
</evidence>
<reference evidence="19" key="1">
    <citation type="submission" date="2016-01" db="EMBL/GenBank/DDBJ databases">
        <authorList>
            <person name="Peeters Charlotte."/>
        </authorList>
    </citation>
    <scope>NUCLEOTIDE SEQUENCE [LARGE SCALE GENOMIC DNA]</scope>
</reference>
<comment type="subunit">
    <text evidence="4 17">Homodimer; dimerization is reversible, and the dimeric form is the active one.</text>
</comment>
<protein>
    <recommendedName>
        <fullName evidence="17">Phospholipase A1</fullName>
        <ecNumber evidence="17">3.1.1.32</ecNumber>
        <ecNumber evidence="17">3.1.1.4</ecNumber>
    </recommendedName>
    <alternativeName>
        <fullName evidence="17">Phosphatidylcholine 1-acylhydrolase</fullName>
    </alternativeName>
</protein>
<keyword evidence="5" id="KW-1134">Transmembrane beta strand</keyword>
<evidence type="ECO:0000313" key="18">
    <source>
        <dbReference type="EMBL" id="SAK63791.1"/>
    </source>
</evidence>
<accession>A0A158B0R2</accession>
<keyword evidence="8" id="KW-0732">Signal</keyword>
<evidence type="ECO:0000256" key="6">
    <source>
        <dbReference type="ARBA" id="ARBA00022692"/>
    </source>
</evidence>
<keyword evidence="11 17" id="KW-0442">Lipid degradation</keyword>
<dbReference type="Pfam" id="PF02253">
    <property type="entry name" value="PLA1"/>
    <property type="match status" value="1"/>
</dbReference>
<dbReference type="GO" id="GO:0009279">
    <property type="term" value="C:cell outer membrane"/>
    <property type="evidence" value="ECO:0007669"/>
    <property type="project" value="UniProtKB-SubCell"/>
</dbReference>
<comment type="cofactor">
    <cofactor evidence="17">
        <name>Ca(2+)</name>
        <dbReference type="ChEBI" id="CHEBI:29108"/>
    </cofactor>
    <text evidence="17">Binds 1 Ca(2+) ion per monomer. In the dimeric form the Ca(2+) is bound by different amino acids with binding of each Ca(2+) shared with ligands coming from each monomer. The Ca(2+) ion may have a role in catalysis.</text>
</comment>
<dbReference type="Proteomes" id="UP000054624">
    <property type="component" value="Unassembled WGS sequence"/>
</dbReference>
<gene>
    <name evidence="18" type="ORF">AWB76_03426</name>
</gene>
<comment type="subcellular location">
    <subcellularLocation>
        <location evidence="17">Cell outer membrane</location>
        <topology evidence="17">Multi-pass membrane protein</topology>
    </subcellularLocation>
    <text evidence="17">One of the very few enzymes located there.</text>
</comment>
<feature type="binding site" description="in dimeric form" evidence="16">
    <location>
        <position position="252"/>
    </location>
    <ligand>
        <name>Ca(2+)</name>
        <dbReference type="ChEBI" id="CHEBI:29108"/>
        <label>1</label>
    </ligand>
</feature>
<comment type="similarity">
    <text evidence="3 17">Belongs to the phospholipase A1 family.</text>
</comment>
<organism evidence="18 19">
    <name type="scientific">Caballeronia temeraria</name>
    <dbReference type="NCBI Taxonomy" id="1777137"/>
    <lineage>
        <taxon>Bacteria</taxon>
        <taxon>Pseudomonadati</taxon>
        <taxon>Pseudomonadota</taxon>
        <taxon>Betaproteobacteria</taxon>
        <taxon>Burkholderiales</taxon>
        <taxon>Burkholderiaceae</taxon>
        <taxon>Caballeronia</taxon>
    </lineage>
</organism>
<keyword evidence="9 17" id="KW-0378">Hydrolase</keyword>
<dbReference type="EC" id="3.1.1.4" evidence="17"/>
<dbReference type="PANTHER" id="PTHR40457:SF1">
    <property type="entry name" value="PHOSPHOLIPASE A1"/>
    <property type="match status" value="1"/>
</dbReference>
<evidence type="ECO:0000256" key="13">
    <source>
        <dbReference type="ARBA" id="ARBA00023136"/>
    </source>
</evidence>
<name>A0A158B0R2_9BURK</name>
<dbReference type="SUPFAM" id="SSF56931">
    <property type="entry name" value="Outer membrane phospholipase A (OMPLA)"/>
    <property type="match status" value="1"/>
</dbReference>
<comment type="catalytic activity">
    <reaction evidence="1 17">
        <text>a 1,2-diacyl-sn-glycero-3-phosphocholine + H2O = a 2-acyl-sn-glycero-3-phosphocholine + a fatty acid + H(+)</text>
        <dbReference type="Rhea" id="RHEA:18689"/>
        <dbReference type="ChEBI" id="CHEBI:15377"/>
        <dbReference type="ChEBI" id="CHEBI:15378"/>
        <dbReference type="ChEBI" id="CHEBI:28868"/>
        <dbReference type="ChEBI" id="CHEBI:57643"/>
        <dbReference type="ChEBI" id="CHEBI:57875"/>
        <dbReference type="EC" id="3.1.1.32"/>
    </reaction>
</comment>
<evidence type="ECO:0000256" key="2">
    <source>
        <dbReference type="ARBA" id="ARBA00001604"/>
    </source>
</evidence>
<keyword evidence="14 17" id="KW-0998">Cell outer membrane</keyword>
<keyword evidence="6" id="KW-0812">Transmembrane</keyword>
<feature type="active site" description="Nucleophile" evidence="15">
    <location>
        <position position="291"/>
    </location>
</feature>
<dbReference type="AlphaFoldDB" id="A0A158B0R2"/>
<dbReference type="Gene3D" id="2.40.230.10">
    <property type="entry name" value="Phospholipase A1"/>
    <property type="match status" value="1"/>
</dbReference>
<proteinExistence type="inferred from homology"/>
<keyword evidence="13" id="KW-0472">Membrane</keyword>
<evidence type="ECO:0000256" key="1">
    <source>
        <dbReference type="ARBA" id="ARBA00000111"/>
    </source>
</evidence>
<evidence type="ECO:0000256" key="7">
    <source>
        <dbReference type="ARBA" id="ARBA00022723"/>
    </source>
</evidence>
<dbReference type="GO" id="GO:0046872">
    <property type="term" value="F:metal ion binding"/>
    <property type="evidence" value="ECO:0007669"/>
    <property type="project" value="UniProtKB-KW"/>
</dbReference>